<protein>
    <recommendedName>
        <fullName evidence="3">DUF1810 domain-containing protein</fullName>
    </recommendedName>
</protein>
<evidence type="ECO:0000313" key="1">
    <source>
        <dbReference type="EMBL" id="GGH61736.1"/>
    </source>
</evidence>
<dbReference type="Pfam" id="PF08837">
    <property type="entry name" value="DUF1810"/>
    <property type="match status" value="1"/>
</dbReference>
<evidence type="ECO:0000313" key="2">
    <source>
        <dbReference type="Proteomes" id="UP000627292"/>
    </source>
</evidence>
<comment type="caution">
    <text evidence="1">The sequence shown here is derived from an EMBL/GenBank/DDBJ whole genome shotgun (WGS) entry which is preliminary data.</text>
</comment>
<evidence type="ECO:0008006" key="3">
    <source>
        <dbReference type="Google" id="ProtNLM"/>
    </source>
</evidence>
<proteinExistence type="predicted"/>
<accession>A0A917IRJ0</accession>
<dbReference type="RefSeq" id="WP_188950965.1">
    <property type="nucleotide sequence ID" value="NZ_BMIB01000001.1"/>
</dbReference>
<keyword evidence="2" id="KW-1185">Reference proteome</keyword>
<dbReference type="AlphaFoldDB" id="A0A917IRJ0"/>
<reference evidence="1" key="2">
    <citation type="submission" date="2020-09" db="EMBL/GenBank/DDBJ databases">
        <authorList>
            <person name="Sun Q."/>
            <person name="Zhou Y."/>
        </authorList>
    </citation>
    <scope>NUCLEOTIDE SEQUENCE</scope>
    <source>
        <strain evidence="1">CGMCC 1.15290</strain>
    </source>
</reference>
<organism evidence="1 2">
    <name type="scientific">Filimonas zeae</name>
    <dbReference type="NCBI Taxonomy" id="1737353"/>
    <lineage>
        <taxon>Bacteria</taxon>
        <taxon>Pseudomonadati</taxon>
        <taxon>Bacteroidota</taxon>
        <taxon>Chitinophagia</taxon>
        <taxon>Chitinophagales</taxon>
        <taxon>Chitinophagaceae</taxon>
        <taxon>Filimonas</taxon>
    </lineage>
</organism>
<gene>
    <name evidence="1" type="ORF">GCM10011379_11020</name>
</gene>
<dbReference type="InterPro" id="IPR014937">
    <property type="entry name" value="DUF1810"/>
</dbReference>
<dbReference type="SUPFAM" id="SSF140736">
    <property type="entry name" value="Rv1873-like"/>
    <property type="match status" value="1"/>
</dbReference>
<reference evidence="1" key="1">
    <citation type="journal article" date="2014" name="Int. J. Syst. Evol. Microbiol.">
        <title>Complete genome sequence of Corynebacterium casei LMG S-19264T (=DSM 44701T), isolated from a smear-ripened cheese.</title>
        <authorList>
            <consortium name="US DOE Joint Genome Institute (JGI-PGF)"/>
            <person name="Walter F."/>
            <person name="Albersmeier A."/>
            <person name="Kalinowski J."/>
            <person name="Ruckert C."/>
        </authorList>
    </citation>
    <scope>NUCLEOTIDE SEQUENCE</scope>
    <source>
        <strain evidence="1">CGMCC 1.15290</strain>
    </source>
</reference>
<sequence length="141" mass="15719">MTLHEKYNLQRFTDAQERDYITALNEIKGGRKRSHWMWYIFPQIHGLGRSDMAQRYAIKNLEEATAYLAHPVLGSRLIEISTALLALPGNNATHIMGSPDDIKLHSCMTLFAMVPGAPAVFSEVLVKFFGGKQDSGTLGLV</sequence>
<dbReference type="Gene3D" id="1.25.40.380">
    <property type="entry name" value="Protein of unknown function DUF1810"/>
    <property type="match status" value="1"/>
</dbReference>
<dbReference type="Proteomes" id="UP000627292">
    <property type="component" value="Unassembled WGS sequence"/>
</dbReference>
<dbReference type="InterPro" id="IPR036287">
    <property type="entry name" value="Rv1873-like_sf"/>
</dbReference>
<name>A0A917IRJ0_9BACT</name>
<dbReference type="EMBL" id="BMIB01000001">
    <property type="protein sequence ID" value="GGH61736.1"/>
    <property type="molecule type" value="Genomic_DNA"/>
</dbReference>
<dbReference type="PIRSF" id="PIRSF008546">
    <property type="entry name" value="UCP008546"/>
    <property type="match status" value="1"/>
</dbReference>